<feature type="transmembrane region" description="Helical" evidence="1">
    <location>
        <begin position="697"/>
        <end position="717"/>
    </location>
</feature>
<name>A0ABZ1XWU5_9ACTN</name>
<dbReference type="InterPro" id="IPR007111">
    <property type="entry name" value="NACHT_NTPase"/>
</dbReference>
<sequence length="832" mass="87619">MSGVVPGTRVRRTGVVYLTLLAVGSVGALLVARRMQDPASVLAALLPTWAGAYLAWSTYRADRSEAVVACGPAEVADRLADAVRRQWEAEAAMRLAAPHPLPVAWRDADPVLAEACDAQGLAGRGDEIVDVFTRRVPARRLLVLGEPGSGKTLLLVRLVLALIERRATDDPVPVLFPLASWDPAVLDLRTWMERRLVQDHPELGARASDAFGQVTLAAVLLERRLVLPVLDGLDELPPAVGALALHRVDEALPYGCDMVLSSRPDEYRAALRPCGAVPARLAELAGIHLQPLGAEEVAAYLRDDAGGPRAPAAERWSAVVEPSDTAGPVAQALTSPLMVSLARSVYNPRPGERHERLPDPGELLRLRTHTAVSHHLLDAFVDAAYRPHPRRPCRWSADRARPALRFLARSMDRGRDGTAELSWWKLRHAVPAALGPVLAGVLLGIVAWLLEGIGMELTHHFTPDGASVRWDQRGGLGVVAAGICGGLVCGLAAGLAATTLCVLAAAPDVTAGLVLSRLADVTTLTLAGMVISGFALGHRPRPRRPAAWDRGALVTALVAALCYTAAFGNGCGAVHALLYGVAAAAIGADGVRAELTSPAARVRWHFSGQGLGRGLQVGLLIGAGILLEGLLSDVLSGGDGVQYIAPPHPLAAFWASLQTGTVFGVACVLVHGLRAVPVDLGTSVDARALLANDRRTLVTCVLTATVVGAVSIGIQGWCAVLSGSTLVWGAEAAGGPVWGFVVGLIPAVLTGLAIGIRQSAWGHYTVARCYLALRAGLPYDLMAFLTDAHDRGVLRRVGAVYQFRHIELQHRLAAPTSPSATADSPRAPQAPR</sequence>
<keyword evidence="1" id="KW-0812">Transmembrane</keyword>
<feature type="transmembrane region" description="Helical" evidence="1">
    <location>
        <begin position="737"/>
        <end position="756"/>
    </location>
</feature>
<reference evidence="3" key="1">
    <citation type="submission" date="2022-10" db="EMBL/GenBank/DDBJ databases">
        <title>The complete genomes of actinobacterial strains from the NBC collection.</title>
        <authorList>
            <person name="Joergensen T.S."/>
            <person name="Alvarez Arevalo M."/>
            <person name="Sterndorff E.B."/>
            <person name="Faurdal D."/>
            <person name="Vuksanovic O."/>
            <person name="Mourched A.-S."/>
            <person name="Charusanti P."/>
            <person name="Shaw S."/>
            <person name="Blin K."/>
            <person name="Weber T."/>
        </authorList>
    </citation>
    <scope>NUCLEOTIDE SEQUENCE</scope>
    <source>
        <strain evidence="3">NBC_00668</strain>
    </source>
</reference>
<dbReference type="Proteomes" id="UP001432060">
    <property type="component" value="Chromosome"/>
</dbReference>
<dbReference type="Pfam" id="PF05729">
    <property type="entry name" value="NACHT"/>
    <property type="match status" value="1"/>
</dbReference>
<accession>A0ABZ1XWU5</accession>
<evidence type="ECO:0000259" key="2">
    <source>
        <dbReference type="PROSITE" id="PS50837"/>
    </source>
</evidence>
<proteinExistence type="predicted"/>
<organism evidence="3 4">
    <name type="scientific">Streptomyces melanogenes</name>
    <dbReference type="NCBI Taxonomy" id="67326"/>
    <lineage>
        <taxon>Bacteria</taxon>
        <taxon>Bacillati</taxon>
        <taxon>Actinomycetota</taxon>
        <taxon>Actinomycetes</taxon>
        <taxon>Kitasatosporales</taxon>
        <taxon>Streptomycetaceae</taxon>
        <taxon>Streptomyces</taxon>
    </lineage>
</organism>
<feature type="transmembrane region" description="Helical" evidence="1">
    <location>
        <begin position="429"/>
        <end position="450"/>
    </location>
</feature>
<feature type="transmembrane region" description="Helical" evidence="1">
    <location>
        <begin position="15"/>
        <end position="32"/>
    </location>
</feature>
<keyword evidence="4" id="KW-1185">Reference proteome</keyword>
<feature type="transmembrane region" description="Helical" evidence="1">
    <location>
        <begin position="476"/>
        <end position="506"/>
    </location>
</feature>
<keyword evidence="1" id="KW-0472">Membrane</keyword>
<gene>
    <name evidence="3" type="ORF">OG515_35950</name>
</gene>
<dbReference type="SUPFAM" id="SSF52540">
    <property type="entry name" value="P-loop containing nucleoside triphosphate hydrolases"/>
    <property type="match status" value="1"/>
</dbReference>
<feature type="transmembrane region" description="Helical" evidence="1">
    <location>
        <begin position="651"/>
        <end position="676"/>
    </location>
</feature>
<evidence type="ECO:0000313" key="4">
    <source>
        <dbReference type="Proteomes" id="UP001432060"/>
    </source>
</evidence>
<dbReference type="PROSITE" id="PS50837">
    <property type="entry name" value="NACHT"/>
    <property type="match status" value="1"/>
</dbReference>
<dbReference type="Gene3D" id="3.40.50.300">
    <property type="entry name" value="P-loop containing nucleotide triphosphate hydrolases"/>
    <property type="match status" value="1"/>
</dbReference>
<protein>
    <submittedName>
        <fullName evidence="3">NACHT domain-containing protein</fullName>
    </submittedName>
</protein>
<dbReference type="EMBL" id="CP109019">
    <property type="protein sequence ID" value="WUT87231.1"/>
    <property type="molecule type" value="Genomic_DNA"/>
</dbReference>
<evidence type="ECO:0000313" key="3">
    <source>
        <dbReference type="EMBL" id="WUT87231.1"/>
    </source>
</evidence>
<feature type="domain" description="NACHT" evidence="2">
    <location>
        <begin position="139"/>
        <end position="265"/>
    </location>
</feature>
<evidence type="ECO:0000256" key="1">
    <source>
        <dbReference type="SAM" id="Phobius"/>
    </source>
</evidence>
<dbReference type="RefSeq" id="WP_329404239.1">
    <property type="nucleotide sequence ID" value="NZ_CP109019.1"/>
</dbReference>
<feature type="transmembrane region" description="Helical" evidence="1">
    <location>
        <begin position="518"/>
        <end position="536"/>
    </location>
</feature>
<keyword evidence="1" id="KW-1133">Transmembrane helix</keyword>
<dbReference type="InterPro" id="IPR027417">
    <property type="entry name" value="P-loop_NTPase"/>
</dbReference>